<evidence type="ECO:0000313" key="2">
    <source>
        <dbReference type="Proteomes" id="UP001216579"/>
    </source>
</evidence>
<sequence length="79" mass="8764">MAENVQLDGQDADHIARVLTNLANLVDPATNTQQPLNERQLYVLAGGISIARDPGQWAEVLRRHAETIYQQRGEDGARL</sequence>
<keyword evidence="2" id="KW-1185">Reference proteome</keyword>
<name>A0ABT5ZG58_9ACTN</name>
<dbReference type="RefSeq" id="WP_276092547.1">
    <property type="nucleotide sequence ID" value="NZ_JARJBC010000003.1"/>
</dbReference>
<dbReference type="EMBL" id="JARJBC010000003">
    <property type="protein sequence ID" value="MDF3288808.1"/>
    <property type="molecule type" value="Genomic_DNA"/>
</dbReference>
<proteinExistence type="predicted"/>
<accession>A0ABT5ZG58</accession>
<protein>
    <submittedName>
        <fullName evidence="1">Uncharacterized protein</fullName>
    </submittedName>
</protein>
<evidence type="ECO:0000313" key="1">
    <source>
        <dbReference type="EMBL" id="MDF3288808.1"/>
    </source>
</evidence>
<reference evidence="1 2" key="1">
    <citation type="submission" date="2023-03" db="EMBL/GenBank/DDBJ databases">
        <title>Draft genome sequence of Streptomyces sp. RB6PN23 isolated from peat swamp forest in Thailand.</title>
        <authorList>
            <person name="Klaysubun C."/>
            <person name="Duangmal K."/>
        </authorList>
    </citation>
    <scope>NUCLEOTIDE SEQUENCE [LARGE SCALE GENOMIC DNA]</scope>
    <source>
        <strain evidence="1 2">RB6PN23</strain>
    </source>
</reference>
<gene>
    <name evidence="1" type="ORF">P3G67_06080</name>
</gene>
<comment type="caution">
    <text evidence="1">The sequence shown here is derived from an EMBL/GenBank/DDBJ whole genome shotgun (WGS) entry which is preliminary data.</text>
</comment>
<organism evidence="1 2">
    <name type="scientific">Streptomyces silvisoli</name>
    <dbReference type="NCBI Taxonomy" id="3034235"/>
    <lineage>
        <taxon>Bacteria</taxon>
        <taxon>Bacillati</taxon>
        <taxon>Actinomycetota</taxon>
        <taxon>Actinomycetes</taxon>
        <taxon>Kitasatosporales</taxon>
        <taxon>Streptomycetaceae</taxon>
        <taxon>Streptomyces</taxon>
    </lineage>
</organism>
<dbReference type="Proteomes" id="UP001216579">
    <property type="component" value="Unassembled WGS sequence"/>
</dbReference>